<gene>
    <name evidence="1" type="ORF">J0M35_05575</name>
</gene>
<keyword evidence="1" id="KW-0808">Transferase</keyword>
<dbReference type="InterPro" id="IPR029063">
    <property type="entry name" value="SAM-dependent_MTases_sf"/>
</dbReference>
<dbReference type="GO" id="GO:0032259">
    <property type="term" value="P:methylation"/>
    <property type="evidence" value="ECO:0007669"/>
    <property type="project" value="UniProtKB-KW"/>
</dbReference>
<proteinExistence type="predicted"/>
<dbReference type="EMBL" id="JAFLCK010000005">
    <property type="protein sequence ID" value="MBN8659811.1"/>
    <property type="molecule type" value="Genomic_DNA"/>
</dbReference>
<comment type="caution">
    <text evidence="1">The sequence shown here is derived from an EMBL/GenBank/DDBJ whole genome shotgun (WGS) entry which is preliminary data.</text>
</comment>
<name>A0A8J7TLD3_9BACT</name>
<reference evidence="1" key="1">
    <citation type="submission" date="2021-02" db="EMBL/GenBank/DDBJ databases">
        <title>Genome-Resolved Metagenomics of a Microbial Community Performing Photosynthetic Biological Nutrient Removal.</title>
        <authorList>
            <person name="Mcdaniel E.A."/>
        </authorList>
    </citation>
    <scope>NUCLEOTIDE SEQUENCE</scope>
    <source>
        <strain evidence="1">UWPOB_OBS1</strain>
    </source>
</reference>
<accession>A0A8J7TLD3</accession>
<keyword evidence="1" id="KW-0489">Methyltransferase</keyword>
<dbReference type="Proteomes" id="UP000664277">
    <property type="component" value="Unassembled WGS sequence"/>
</dbReference>
<evidence type="ECO:0000313" key="1">
    <source>
        <dbReference type="EMBL" id="MBN8659811.1"/>
    </source>
</evidence>
<dbReference type="Gene3D" id="3.40.50.150">
    <property type="entry name" value="Vaccinia Virus protein VP39"/>
    <property type="match status" value="1"/>
</dbReference>
<protein>
    <submittedName>
        <fullName evidence="1">Class I SAM-dependent methyltransferase</fullName>
    </submittedName>
</protein>
<dbReference type="Pfam" id="PF13578">
    <property type="entry name" value="Methyltransf_24"/>
    <property type="match status" value="1"/>
</dbReference>
<sequence>MTALDKLQALNWQADRLLIDDLHFRLVLTAEESDAFWKEQPHFQLYKPKELVQEYGQALETYGIEPQNIFEIGLFDGGSLVLWHWLFQPAKIVGVDLVSRGDSAYFQQYINKHQLQDKLKTYWGVDQRDGETLKKLVAENFQEGLDLVIDDASHYYEETKSSFETLYPLLKPGALYIIEDWQWSHWREFQDHDYFKEKAPLTKLLGELIAWTGSRDAGAPKSITVYSRMLVVEKGEATPAANFRLPLN</sequence>
<dbReference type="GO" id="GO:0008168">
    <property type="term" value="F:methyltransferase activity"/>
    <property type="evidence" value="ECO:0007669"/>
    <property type="project" value="UniProtKB-KW"/>
</dbReference>
<dbReference type="AlphaFoldDB" id="A0A8J7TLD3"/>
<organism evidence="1 2">
    <name type="scientific">Candidatus Obscuribacter phosphatis</name>
    <dbReference type="NCBI Taxonomy" id="1906157"/>
    <lineage>
        <taxon>Bacteria</taxon>
        <taxon>Bacillati</taxon>
        <taxon>Candidatus Melainabacteria</taxon>
        <taxon>Candidatus Obscuribacterales</taxon>
        <taxon>Candidatus Obscuribacteraceae</taxon>
        <taxon>Candidatus Obscuribacter</taxon>
    </lineage>
</organism>
<dbReference type="SUPFAM" id="SSF53335">
    <property type="entry name" value="S-adenosyl-L-methionine-dependent methyltransferases"/>
    <property type="match status" value="1"/>
</dbReference>
<evidence type="ECO:0000313" key="2">
    <source>
        <dbReference type="Proteomes" id="UP000664277"/>
    </source>
</evidence>